<evidence type="ECO:0000313" key="2">
    <source>
        <dbReference type="EMBL" id="KAJ7301705.1"/>
    </source>
</evidence>
<comment type="caution">
    <text evidence="2">The sequence shown here is derived from an EMBL/GenBank/DDBJ whole genome shotgun (WGS) entry which is preliminary data.</text>
</comment>
<evidence type="ECO:0000256" key="1">
    <source>
        <dbReference type="SAM" id="MobiDB-lite"/>
    </source>
</evidence>
<gene>
    <name evidence="2" type="ORF">DFH08DRAFT_827325</name>
</gene>
<proteinExistence type="predicted"/>
<evidence type="ECO:0000313" key="3">
    <source>
        <dbReference type="Proteomes" id="UP001218218"/>
    </source>
</evidence>
<dbReference type="AlphaFoldDB" id="A0AAD7E7G8"/>
<keyword evidence="3" id="KW-1185">Reference proteome</keyword>
<feature type="compositionally biased region" description="Basic and acidic residues" evidence="1">
    <location>
        <begin position="397"/>
        <end position="410"/>
    </location>
</feature>
<feature type="region of interest" description="Disordered" evidence="1">
    <location>
        <begin position="145"/>
        <end position="165"/>
    </location>
</feature>
<organism evidence="2 3">
    <name type="scientific">Mycena albidolilacea</name>
    <dbReference type="NCBI Taxonomy" id="1033008"/>
    <lineage>
        <taxon>Eukaryota</taxon>
        <taxon>Fungi</taxon>
        <taxon>Dikarya</taxon>
        <taxon>Basidiomycota</taxon>
        <taxon>Agaricomycotina</taxon>
        <taxon>Agaricomycetes</taxon>
        <taxon>Agaricomycetidae</taxon>
        <taxon>Agaricales</taxon>
        <taxon>Marasmiineae</taxon>
        <taxon>Mycenaceae</taxon>
        <taxon>Mycena</taxon>
    </lineage>
</organism>
<accession>A0AAD7E7G8</accession>
<reference evidence="2" key="1">
    <citation type="submission" date="2023-03" db="EMBL/GenBank/DDBJ databases">
        <title>Massive genome expansion in bonnet fungi (Mycena s.s.) driven by repeated elements and novel gene families across ecological guilds.</title>
        <authorList>
            <consortium name="Lawrence Berkeley National Laboratory"/>
            <person name="Harder C.B."/>
            <person name="Miyauchi S."/>
            <person name="Viragh M."/>
            <person name="Kuo A."/>
            <person name="Thoen E."/>
            <person name="Andreopoulos B."/>
            <person name="Lu D."/>
            <person name="Skrede I."/>
            <person name="Drula E."/>
            <person name="Henrissat B."/>
            <person name="Morin E."/>
            <person name="Kohler A."/>
            <person name="Barry K."/>
            <person name="LaButti K."/>
            <person name="Morin E."/>
            <person name="Salamov A."/>
            <person name="Lipzen A."/>
            <person name="Mereny Z."/>
            <person name="Hegedus B."/>
            <person name="Baldrian P."/>
            <person name="Stursova M."/>
            <person name="Weitz H."/>
            <person name="Taylor A."/>
            <person name="Grigoriev I.V."/>
            <person name="Nagy L.G."/>
            <person name="Martin F."/>
            <person name="Kauserud H."/>
        </authorList>
    </citation>
    <scope>NUCLEOTIDE SEQUENCE</scope>
    <source>
        <strain evidence="2">CBHHK002</strain>
    </source>
</reference>
<protein>
    <submittedName>
        <fullName evidence="2">Uncharacterized protein</fullName>
    </submittedName>
</protein>
<sequence length="410" mass="43435">MTLWVLPALPPNIAGCSHAFELMLGAPSIFNWNVGCSRPKIVGRSQVCELSMGAPIAPTEGSWEHPASSTGSIQGITQRLLGASRHVTWAVPSPLRNILGGSQDYYKGAPMAVRRELPCTLESPECRSVKNPVEAGNVFCASVGGRGKRHSTPAEEGGNEQGGGRVKCIPQGRGGQEGSHKGAVSQVGGYNVFHSTEGRYRGTAPESQNNPALAGVTCDNTGSIQPNWRMLPQKKEWVVPGRDIATGGSSQGLGAYPHHHQDGDPLRCLPEVAGTVSMNTGRTQGVEGSNASLSCATPRQVPSAEPSIGEACVDASGSIEIKAATKMSVSLSGMLAVKVPHKNMQGHELNTGVTVIGVIDEYVLATPTLRSQEAAVPSKQQQIVSQQMRTLGKNGRPFREWRSRNQLERA</sequence>
<dbReference type="Proteomes" id="UP001218218">
    <property type="component" value="Unassembled WGS sequence"/>
</dbReference>
<name>A0AAD7E7G8_9AGAR</name>
<dbReference type="EMBL" id="JARIHO010000129">
    <property type="protein sequence ID" value="KAJ7301705.1"/>
    <property type="molecule type" value="Genomic_DNA"/>
</dbReference>
<feature type="region of interest" description="Disordered" evidence="1">
    <location>
        <begin position="390"/>
        <end position="410"/>
    </location>
</feature>